<dbReference type="OrthoDB" id="2565174at2759"/>
<sequence>MSGGIGLGLGSFPLDKSSSSITYDGANSDTGTNKFSSRSTHPAYSVLIPERLPRGPRSLGVGKRFVSAPSHTLSPTIYDKTSTNPLYIPPTSSNTPNANQGSGVIPVNSPQLDLDLVNINPTQHLMRQMKKRSLDRRNFGLSSNDPLNRMNQPVVIASSSPTTTSSPTLAASSSPIIPSSPVIPSSASETTQPPSQSHHVDLLGPSIALSVVLGLLVLGVAGWMGIHYRRKRLNDQNVNGMYGKRRERDSDEKSFTSEMFNASNVVEKGLKPRSKSSSNATGRLDEQDDDDENDHAELRWSFISYKRPPGAPSANGSRRVSFVDTVQQQISSTTEEERYYAEDGASQRRHSTLPPPRFMVAALHQPEAQSEVHYVLEPEDSEEEEVEVEHEVPAPSPRSSIAPTLEMIEEEAEEESLGSIAIDQPTLNDQSTQQKTVYADRYPLEVEVEVEVEESNRQSVVSDTSSSGSSHSSTCSADYTTASARSSISSLSALSIISSSFPQTPRDPSTPPPQDMELDMLDHSRCSTSTSTDSPDLATGVGTGGTYDSPTPSSKFQSRRKRAQSQGHPSSSLVEIKKDDLLRTAVGRTMSLQPTKDVREFIKLMMVNQGEVAPLPLPVSPIGVPIISEGAAGAVVMSSPKQDNEEAHSPRKQRQSRSMINSMAEDSARQKVDAQQKQQRPDLEEMEDLRMAAFISSQLEEKVTKDLNRQQSVREIHRGTTTTKSRSKMGRSTSVPAKLLQRNKSTSTSESMKNYKDQDKENRADRPNQANGLVRKKNRQSEILTATTANTRARKGSNEDADRVVITNIPISPKRSTYTGDENETETTGMDLLAQRQLQLERYLSLLQAEAEAAAHAGAVAESHEADQEHSHDNDRTTTSANPSNVNTGYQEKGEEEDMEIEVQEVDSIRDPEIYQHQGYEDESEYEYEYEYQYGNEDEDGIPFEEYYIHFEDEDGDHGDYDNDNDNDCDNTNENEDPQYSHEIKGHGVHEEQQQQQERYEDERKGRRSHVPHIRVTSH</sequence>
<feature type="compositionally biased region" description="Low complexity" evidence="1">
    <location>
        <begin position="457"/>
        <end position="482"/>
    </location>
</feature>
<feature type="compositionally biased region" description="Basic and acidic residues" evidence="1">
    <location>
        <begin position="979"/>
        <end position="1005"/>
    </location>
</feature>
<feature type="region of interest" description="Disordered" evidence="1">
    <location>
        <begin position="263"/>
        <end position="292"/>
    </location>
</feature>
<dbReference type="GeneID" id="28966583"/>
<organism evidence="2">
    <name type="scientific">Kwoniella dejecticola CBS 10117</name>
    <dbReference type="NCBI Taxonomy" id="1296121"/>
    <lineage>
        <taxon>Eukaryota</taxon>
        <taxon>Fungi</taxon>
        <taxon>Dikarya</taxon>
        <taxon>Basidiomycota</taxon>
        <taxon>Agaricomycotina</taxon>
        <taxon>Tremellomycetes</taxon>
        <taxon>Tremellales</taxon>
        <taxon>Cryptococcaceae</taxon>
        <taxon>Kwoniella</taxon>
    </lineage>
</organism>
<feature type="region of interest" description="Disordered" evidence="1">
    <location>
        <begin position="157"/>
        <end position="199"/>
    </location>
</feature>
<feature type="compositionally biased region" description="Polar residues" evidence="1">
    <location>
        <begin position="877"/>
        <end position="890"/>
    </location>
</feature>
<feature type="compositionally biased region" description="Acidic residues" evidence="1">
    <location>
        <begin position="407"/>
        <end position="416"/>
    </location>
</feature>
<reference evidence="3" key="3">
    <citation type="submission" date="2024-02" db="EMBL/GenBank/DDBJ databases">
        <title>Comparative genomics of Cryptococcus and Kwoniella reveals pathogenesis evolution and contrasting modes of karyotype evolution via chromosome fusion or intercentromeric recombination.</title>
        <authorList>
            <person name="Coelho M.A."/>
            <person name="David-Palma M."/>
            <person name="Shea T."/>
            <person name="Bowers K."/>
            <person name="McGinley-Smith S."/>
            <person name="Mohammad A.W."/>
            <person name="Gnirke A."/>
            <person name="Yurkov A.M."/>
            <person name="Nowrousian M."/>
            <person name="Sun S."/>
            <person name="Cuomo C.A."/>
            <person name="Heitman J."/>
        </authorList>
    </citation>
    <scope>NUCLEOTIDE SEQUENCE</scope>
    <source>
        <strain evidence="3">CBS 10117</strain>
    </source>
</reference>
<dbReference type="EMBL" id="KI894029">
    <property type="protein sequence ID" value="OBR86865.1"/>
    <property type="molecule type" value="Genomic_DNA"/>
</dbReference>
<dbReference type="EMBL" id="CP144532">
    <property type="protein sequence ID" value="WWC60297.1"/>
    <property type="molecule type" value="Genomic_DNA"/>
</dbReference>
<feature type="region of interest" description="Disordered" evidence="1">
    <location>
        <begin position="18"/>
        <end position="39"/>
    </location>
</feature>
<evidence type="ECO:0000313" key="3">
    <source>
        <dbReference type="EMBL" id="WWC60297.1"/>
    </source>
</evidence>
<dbReference type="RefSeq" id="XP_018264707.1">
    <property type="nucleotide sequence ID" value="XM_018406213.1"/>
</dbReference>
<feature type="compositionally biased region" description="Basic and acidic residues" evidence="1">
    <location>
        <begin position="862"/>
        <end position="876"/>
    </location>
</feature>
<feature type="compositionally biased region" description="Basic and acidic residues" evidence="1">
    <location>
        <begin position="666"/>
        <end position="683"/>
    </location>
</feature>
<feature type="region of interest" description="Disordered" evidence="1">
    <location>
        <begin position="855"/>
        <end position="1019"/>
    </location>
</feature>
<evidence type="ECO:0000313" key="2">
    <source>
        <dbReference type="EMBL" id="OBR86865.1"/>
    </source>
</evidence>
<evidence type="ECO:0000256" key="1">
    <source>
        <dbReference type="SAM" id="MobiDB-lite"/>
    </source>
</evidence>
<feature type="compositionally biased region" description="Acidic residues" evidence="1">
    <location>
        <begin position="894"/>
        <end position="905"/>
    </location>
</feature>
<dbReference type="Proteomes" id="UP000078595">
    <property type="component" value="Chromosome 3"/>
</dbReference>
<protein>
    <submittedName>
        <fullName evidence="2">Uncharacterized protein</fullName>
    </submittedName>
</protein>
<gene>
    <name evidence="2" type="ORF">I303_02884</name>
    <name evidence="3" type="ORF">I303_102866</name>
</gene>
<feature type="region of interest" description="Disordered" evidence="1">
    <location>
        <begin position="703"/>
        <end position="799"/>
    </location>
</feature>
<feature type="compositionally biased region" description="Polar residues" evidence="1">
    <location>
        <begin position="781"/>
        <end position="791"/>
    </location>
</feature>
<feature type="compositionally biased region" description="Acidic residues" evidence="1">
    <location>
        <begin position="379"/>
        <end position="388"/>
    </location>
</feature>
<feature type="compositionally biased region" description="Basic residues" evidence="1">
    <location>
        <begin position="1006"/>
        <end position="1019"/>
    </location>
</feature>
<feature type="region of interest" description="Disordered" evidence="1">
    <location>
        <begin position="379"/>
        <end position="482"/>
    </location>
</feature>
<feature type="compositionally biased region" description="Acidic residues" evidence="1">
    <location>
        <begin position="921"/>
        <end position="943"/>
    </location>
</feature>
<keyword evidence="4" id="KW-1185">Reference proteome</keyword>
<feature type="compositionally biased region" description="Polar residues" evidence="1">
    <location>
        <begin position="719"/>
        <end position="735"/>
    </location>
</feature>
<feature type="compositionally biased region" description="Acidic residues" evidence="1">
    <location>
        <begin position="952"/>
        <end position="977"/>
    </location>
</feature>
<feature type="region of interest" description="Disordered" evidence="1">
    <location>
        <begin position="636"/>
        <end position="684"/>
    </location>
</feature>
<feature type="compositionally biased region" description="Polar residues" evidence="1">
    <location>
        <begin position="564"/>
        <end position="573"/>
    </location>
</feature>
<dbReference type="KEGG" id="kdj:28966583"/>
<feature type="region of interest" description="Disordered" evidence="1">
    <location>
        <begin position="499"/>
        <end position="574"/>
    </location>
</feature>
<evidence type="ECO:0000313" key="4">
    <source>
        <dbReference type="Proteomes" id="UP000078595"/>
    </source>
</evidence>
<accession>A0A1A6A9X9</accession>
<dbReference type="VEuPathDB" id="FungiDB:I303_02884"/>
<feature type="compositionally biased region" description="Basic and acidic residues" evidence="1">
    <location>
        <begin position="703"/>
        <end position="718"/>
    </location>
</feature>
<proteinExistence type="predicted"/>
<name>A0A1A6A9X9_9TREE</name>
<feature type="compositionally biased region" description="Polar residues" evidence="1">
    <location>
        <begin position="425"/>
        <end position="436"/>
    </location>
</feature>
<dbReference type="AlphaFoldDB" id="A0A1A6A9X9"/>
<reference evidence="3" key="2">
    <citation type="submission" date="2013-07" db="EMBL/GenBank/DDBJ databases">
        <authorList>
            <consortium name="The Broad Institute Genome Sequencing Platform"/>
            <person name="Cuomo C."/>
            <person name="Litvintseva A."/>
            <person name="Chen Y."/>
            <person name="Heitman J."/>
            <person name="Sun S."/>
            <person name="Springer D."/>
            <person name="Dromer F."/>
            <person name="Young S.K."/>
            <person name="Zeng Q."/>
            <person name="Gargeya S."/>
            <person name="Fitzgerald M."/>
            <person name="Abouelleil A."/>
            <person name="Alvarado L."/>
            <person name="Berlin A.M."/>
            <person name="Chapman S.B."/>
            <person name="Dewar J."/>
            <person name="Goldberg J."/>
            <person name="Griggs A."/>
            <person name="Gujja S."/>
            <person name="Hansen M."/>
            <person name="Howarth C."/>
            <person name="Imamovic A."/>
            <person name="Larimer J."/>
            <person name="McCowan C."/>
            <person name="Murphy C."/>
            <person name="Pearson M."/>
            <person name="Priest M."/>
            <person name="Roberts A."/>
            <person name="Saif S."/>
            <person name="Shea T."/>
            <person name="Sykes S."/>
            <person name="Wortman J."/>
            <person name="Nusbaum C."/>
            <person name="Birren B."/>
        </authorList>
    </citation>
    <scope>NUCLEOTIDE SEQUENCE</scope>
    <source>
        <strain evidence="3">CBS 10117</strain>
    </source>
</reference>
<feature type="compositionally biased region" description="Low complexity" evidence="1">
    <location>
        <begin position="157"/>
        <end position="188"/>
    </location>
</feature>
<feature type="compositionally biased region" description="Polar residues" evidence="1">
    <location>
        <begin position="546"/>
        <end position="556"/>
    </location>
</feature>
<feature type="region of interest" description="Disordered" evidence="1">
    <location>
        <begin position="331"/>
        <end position="352"/>
    </location>
</feature>
<reference evidence="2" key="1">
    <citation type="submission" date="2013-07" db="EMBL/GenBank/DDBJ databases">
        <title>The Genome Sequence of Cryptococcus dejecticola CBS10117.</title>
        <authorList>
            <consortium name="The Broad Institute Genome Sequencing Platform"/>
            <person name="Cuomo C."/>
            <person name="Litvintseva A."/>
            <person name="Chen Y."/>
            <person name="Heitman J."/>
            <person name="Sun S."/>
            <person name="Springer D."/>
            <person name="Dromer F."/>
            <person name="Young S.K."/>
            <person name="Zeng Q."/>
            <person name="Gargeya S."/>
            <person name="Fitzgerald M."/>
            <person name="Abouelleil A."/>
            <person name="Alvarado L."/>
            <person name="Berlin A.M."/>
            <person name="Chapman S.B."/>
            <person name="Dewar J."/>
            <person name="Goldberg J."/>
            <person name="Griggs A."/>
            <person name="Gujja S."/>
            <person name="Hansen M."/>
            <person name="Howarth C."/>
            <person name="Imamovic A."/>
            <person name="Larimer J."/>
            <person name="McCowan C."/>
            <person name="Murphy C."/>
            <person name="Pearson M."/>
            <person name="Priest M."/>
            <person name="Roberts A."/>
            <person name="Saif S."/>
            <person name="Shea T."/>
            <person name="Sykes S."/>
            <person name="Wortman J."/>
            <person name="Nusbaum C."/>
            <person name="Birren B."/>
        </authorList>
    </citation>
    <scope>NUCLEOTIDE SEQUENCE [LARGE SCALE GENOMIC DNA]</scope>
    <source>
        <strain evidence="2">CBS 10117</strain>
    </source>
</reference>
<feature type="compositionally biased region" description="Basic and acidic residues" evidence="1">
    <location>
        <begin position="753"/>
        <end position="766"/>
    </location>
</feature>
<feature type="compositionally biased region" description="Polar residues" evidence="1">
    <location>
        <begin position="742"/>
        <end position="752"/>
    </location>
</feature>